<gene>
    <name evidence="1" type="ORF">S06H3_24240</name>
</gene>
<proteinExistence type="predicted"/>
<dbReference type="InterPro" id="IPR035516">
    <property type="entry name" value="Gyrase/topoIV_suA_C"/>
</dbReference>
<accession>X1LSL2</accession>
<dbReference type="GO" id="GO:0003916">
    <property type="term" value="F:DNA topoisomerase activity"/>
    <property type="evidence" value="ECO:0007669"/>
    <property type="project" value="InterPro"/>
</dbReference>
<dbReference type="InterPro" id="IPR006691">
    <property type="entry name" value="GyrA/parC_rep"/>
</dbReference>
<dbReference type="Gene3D" id="2.120.10.90">
    <property type="entry name" value="DNA gyrase/topoisomerase IV, subunit A, C-terminal"/>
    <property type="match status" value="1"/>
</dbReference>
<dbReference type="AlphaFoldDB" id="X1LSL2"/>
<dbReference type="EMBL" id="BARV01013417">
    <property type="protein sequence ID" value="GAI22362.1"/>
    <property type="molecule type" value="Genomic_DNA"/>
</dbReference>
<reference evidence="1" key="1">
    <citation type="journal article" date="2014" name="Front. Microbiol.">
        <title>High frequency of phylogenetically diverse reductive dehalogenase-homologous genes in deep subseafloor sedimentary metagenomes.</title>
        <authorList>
            <person name="Kawai M."/>
            <person name="Futagami T."/>
            <person name="Toyoda A."/>
            <person name="Takaki Y."/>
            <person name="Nishi S."/>
            <person name="Hori S."/>
            <person name="Arai W."/>
            <person name="Tsubouchi T."/>
            <person name="Morono Y."/>
            <person name="Uchiyama I."/>
            <person name="Ito T."/>
            <person name="Fujiyama A."/>
            <person name="Inagaki F."/>
            <person name="Takami H."/>
        </authorList>
    </citation>
    <scope>NUCLEOTIDE SEQUENCE</scope>
    <source>
        <strain evidence="1">Expedition CK06-06</strain>
    </source>
</reference>
<protein>
    <recommendedName>
        <fullName evidence="2">DNA gyrase subunit A</fullName>
    </recommendedName>
</protein>
<dbReference type="GO" id="GO:0005524">
    <property type="term" value="F:ATP binding"/>
    <property type="evidence" value="ECO:0007669"/>
    <property type="project" value="InterPro"/>
</dbReference>
<dbReference type="Pfam" id="PF03989">
    <property type="entry name" value="DNA_gyraseA_C"/>
    <property type="match status" value="1"/>
</dbReference>
<comment type="caution">
    <text evidence="1">The sequence shown here is derived from an EMBL/GenBank/DDBJ whole genome shotgun (WGS) entry which is preliminary data.</text>
</comment>
<sequence length="78" mass="8494">RKQKRGGYGIKTMKITTKTGSLIKSCLVEGEESLIAVSQKGQILKAPIKGISILRRSTQGVRIMRLNQGDKIAAITLL</sequence>
<dbReference type="SUPFAM" id="SSF101904">
    <property type="entry name" value="GyrA/ParC C-terminal domain-like"/>
    <property type="match status" value="1"/>
</dbReference>
<dbReference type="GO" id="GO:0006265">
    <property type="term" value="P:DNA topological change"/>
    <property type="evidence" value="ECO:0007669"/>
    <property type="project" value="InterPro"/>
</dbReference>
<dbReference type="GO" id="GO:0003677">
    <property type="term" value="F:DNA binding"/>
    <property type="evidence" value="ECO:0007669"/>
    <property type="project" value="InterPro"/>
</dbReference>
<evidence type="ECO:0008006" key="2">
    <source>
        <dbReference type="Google" id="ProtNLM"/>
    </source>
</evidence>
<evidence type="ECO:0000313" key="1">
    <source>
        <dbReference type="EMBL" id="GAI22362.1"/>
    </source>
</evidence>
<feature type="non-terminal residue" evidence="1">
    <location>
        <position position="1"/>
    </location>
</feature>
<name>X1LSL2_9ZZZZ</name>
<organism evidence="1">
    <name type="scientific">marine sediment metagenome</name>
    <dbReference type="NCBI Taxonomy" id="412755"/>
    <lineage>
        <taxon>unclassified sequences</taxon>
        <taxon>metagenomes</taxon>
        <taxon>ecological metagenomes</taxon>
    </lineage>
</organism>